<keyword evidence="3" id="KW-1185">Reference proteome</keyword>
<dbReference type="Gene3D" id="2.60.40.10">
    <property type="entry name" value="Immunoglobulins"/>
    <property type="match status" value="1"/>
</dbReference>
<feature type="non-terminal residue" evidence="2">
    <location>
        <position position="1084"/>
    </location>
</feature>
<dbReference type="Pfam" id="PF19081">
    <property type="entry name" value="Ig_7"/>
    <property type="match status" value="3"/>
</dbReference>
<dbReference type="RefSeq" id="WP_211118331.1">
    <property type="nucleotide sequence ID" value="NZ_FNRL01000015.1"/>
</dbReference>
<feature type="domain" description="Ig-like" evidence="1">
    <location>
        <begin position="829"/>
        <end position="911"/>
    </location>
</feature>
<dbReference type="STRING" id="408074.SAMN05660909_03362"/>
<dbReference type="AlphaFoldDB" id="A0A1H4DX06"/>
<feature type="domain" description="Ig-like" evidence="1">
    <location>
        <begin position="405"/>
        <end position="480"/>
    </location>
</feature>
<dbReference type="InterPro" id="IPR013783">
    <property type="entry name" value="Ig-like_fold"/>
</dbReference>
<proteinExistence type="predicted"/>
<reference evidence="3" key="1">
    <citation type="submission" date="2016-10" db="EMBL/GenBank/DDBJ databases">
        <authorList>
            <person name="Varghese N."/>
            <person name="Submissions S."/>
        </authorList>
    </citation>
    <scope>NUCLEOTIDE SEQUENCE [LARGE SCALE GENOMIC DNA]</scope>
    <source>
        <strain evidence="3">DSM 23920</strain>
    </source>
</reference>
<protein>
    <recommendedName>
        <fullName evidence="1">Ig-like domain-containing protein</fullName>
    </recommendedName>
</protein>
<feature type="domain" description="Ig-like" evidence="1">
    <location>
        <begin position="589"/>
        <end position="670"/>
    </location>
</feature>
<sequence length="1084" mass="111383">MHSKATPNSPFTAISYFPDAKGKTAVKASIAHLFSRPVSLACKSLLLILLLGLGISKSWAQTYTTRVYANDQRTGTGGVCLLCAVDNAGNAVDNTTGTLNGFLNTKATLRVPLGVAGSIYQEYIFTGGTTAPPPSVTSGVILKIGSPANLLNLNLLGNITLQAYNGSTPVGSSVTPNASLLNLSLLASGNQTELFFPAPQPGGSQASTYDRVRLTLAGTVSLAQSLDVYAAYYTKPASGPVACDKAIDVLTGISGDVGALGGVSNGPYAVDNDPATYATLTAAVSVAGYAQATAIFPGLSAPGDSVRLILSNPGTILNATLLQNLSVVTYNGNTQVDNVTGGNALLVLNLLTGASDIYTLSFKSSGSFDRIQVRMGGLATALTQIRVHEIQRVGPGPNSANGVLKTTCLNTPLTLRVSNPDLANLTYTWYDSNNAVIGNADSLVLKDARVATPGTYQYYVSATRKTCTTESAKTLVTVVVANPSTAADISVPTVPQYCTTDTVRITPSSSTITNHPVFRWYKDNGKTTPIINGMTEGAVKYFVDTTGKLSVTGLASGTYNYYVSVSDDSHCENTANALKQVSVTVGTAPAPPTLNQTYTVTTGLPLTLTANPATGTTVLWYSDTTQAPIGRGSTLTLPAFTTPGTYTYFAGDSLSGGCISYRLPVVITVTGPVVPSSCGLPDRQGWSTSLGCVLCSVTNADASIDADATNFATLSMPVGLLGASIYQRLAFPAAGAPTDSIRLILGVPTGVADVSLLGGVVITVYNGPNTVVSTTSLASLLTLRLLDANRFVVTVPTGAEYDRVEVKLTGVANLLNSLNIYGARIVGANPAIATPNPVVCQGLPVTLSATPGAGTTIQWFRDSIGGTSLGNQNTFTTDSLKTAGVVKYYIQVMNGTCANPERIPVSITVKPLGTAANINVADTTNACGSSAAVITPTATGVQNPVFKWYLDANKATAITNGIVNGVTYSIDAAGKLSVSGLSIGNHTYYVSVSGDTTCENAAGNLKAATIAVGAAPAPPTVNQNVAVTTGLPVTLTAAPAAGATVLWYSDTTQAPIGRGSSITLPAFTTPGTYKYFAADSLPGA</sequence>
<dbReference type="EMBL" id="FNRL01000015">
    <property type="protein sequence ID" value="SEA77136.1"/>
    <property type="molecule type" value="Genomic_DNA"/>
</dbReference>
<dbReference type="Proteomes" id="UP000199656">
    <property type="component" value="Unassembled WGS sequence"/>
</dbReference>
<evidence type="ECO:0000259" key="1">
    <source>
        <dbReference type="Pfam" id="PF19081"/>
    </source>
</evidence>
<gene>
    <name evidence="2" type="ORF">SAMN05660909_03362</name>
</gene>
<name>A0A1H4DX06_9BACT</name>
<dbReference type="InterPro" id="IPR044023">
    <property type="entry name" value="Ig_7"/>
</dbReference>
<organism evidence="2 3">
    <name type="scientific">Chitinophaga terrae</name>
    <name type="common">ex Kim and Jung 2007</name>
    <dbReference type="NCBI Taxonomy" id="408074"/>
    <lineage>
        <taxon>Bacteria</taxon>
        <taxon>Pseudomonadati</taxon>
        <taxon>Bacteroidota</taxon>
        <taxon>Chitinophagia</taxon>
        <taxon>Chitinophagales</taxon>
        <taxon>Chitinophagaceae</taxon>
        <taxon>Chitinophaga</taxon>
    </lineage>
</organism>
<accession>A0A1H4DX06</accession>
<evidence type="ECO:0000313" key="2">
    <source>
        <dbReference type="EMBL" id="SEA77136.1"/>
    </source>
</evidence>
<evidence type="ECO:0000313" key="3">
    <source>
        <dbReference type="Proteomes" id="UP000199656"/>
    </source>
</evidence>